<feature type="domain" description="Core-binding (CB)" evidence="7">
    <location>
        <begin position="62"/>
        <end position="147"/>
    </location>
</feature>
<dbReference type="Pfam" id="PF00589">
    <property type="entry name" value="Phage_integrase"/>
    <property type="match status" value="1"/>
</dbReference>
<dbReference type="Pfam" id="PF02899">
    <property type="entry name" value="Phage_int_SAM_1"/>
    <property type="match status" value="1"/>
</dbReference>
<gene>
    <name evidence="8" type="ORF">BX591_13665</name>
</gene>
<comment type="caution">
    <text evidence="8">The sequence shown here is derived from an EMBL/GenBank/DDBJ whole genome shotgun (WGS) entry which is preliminary data.</text>
</comment>
<dbReference type="PROSITE" id="PS51900">
    <property type="entry name" value="CB"/>
    <property type="match status" value="1"/>
</dbReference>
<dbReference type="InterPro" id="IPR044068">
    <property type="entry name" value="CB"/>
</dbReference>
<dbReference type="AlphaFoldDB" id="A0A329BE38"/>
<dbReference type="InterPro" id="IPR004107">
    <property type="entry name" value="Integrase_SAM-like_N"/>
</dbReference>
<dbReference type="GO" id="GO:0003677">
    <property type="term" value="F:DNA binding"/>
    <property type="evidence" value="ECO:0007669"/>
    <property type="project" value="UniProtKB-UniRule"/>
</dbReference>
<keyword evidence="2" id="KW-0229">DNA integration</keyword>
<dbReference type="EMBL" id="QLTK01000036">
    <property type="protein sequence ID" value="RAS20548.1"/>
    <property type="molecule type" value="Genomic_DNA"/>
</dbReference>
<dbReference type="InterPro" id="IPR002104">
    <property type="entry name" value="Integrase_catalytic"/>
</dbReference>
<dbReference type="Proteomes" id="UP000248918">
    <property type="component" value="Unassembled WGS sequence"/>
</dbReference>
<protein>
    <submittedName>
        <fullName evidence="8">Site-specific recombinase XerD</fullName>
    </submittedName>
</protein>
<keyword evidence="3 5" id="KW-0238">DNA-binding</keyword>
<dbReference type="GO" id="GO:0015074">
    <property type="term" value="P:DNA integration"/>
    <property type="evidence" value="ECO:0007669"/>
    <property type="project" value="UniProtKB-KW"/>
</dbReference>
<dbReference type="InterPro" id="IPR011010">
    <property type="entry name" value="DNA_brk_join_enz"/>
</dbReference>
<comment type="similarity">
    <text evidence="1">Belongs to the 'phage' integrase family.</text>
</comment>
<evidence type="ECO:0000256" key="1">
    <source>
        <dbReference type="ARBA" id="ARBA00008857"/>
    </source>
</evidence>
<proteinExistence type="inferred from homology"/>
<dbReference type="InterPro" id="IPR050090">
    <property type="entry name" value="Tyrosine_recombinase_XerCD"/>
</dbReference>
<evidence type="ECO:0000313" key="8">
    <source>
        <dbReference type="EMBL" id="RAS20548.1"/>
    </source>
</evidence>
<evidence type="ECO:0000256" key="2">
    <source>
        <dbReference type="ARBA" id="ARBA00022908"/>
    </source>
</evidence>
<dbReference type="PROSITE" id="PS51898">
    <property type="entry name" value="TYR_RECOMBINASE"/>
    <property type="match status" value="1"/>
</dbReference>
<evidence type="ECO:0000256" key="5">
    <source>
        <dbReference type="PROSITE-ProRule" id="PRU01248"/>
    </source>
</evidence>
<accession>A0A329BE38</accession>
<dbReference type="Gene3D" id="1.10.443.10">
    <property type="entry name" value="Intergrase catalytic core"/>
    <property type="match status" value="1"/>
</dbReference>
<dbReference type="PANTHER" id="PTHR30349">
    <property type="entry name" value="PHAGE INTEGRASE-RELATED"/>
    <property type="match status" value="1"/>
</dbReference>
<dbReference type="InterPro" id="IPR013762">
    <property type="entry name" value="Integrase-like_cat_sf"/>
</dbReference>
<evidence type="ECO:0000256" key="3">
    <source>
        <dbReference type="ARBA" id="ARBA00023125"/>
    </source>
</evidence>
<evidence type="ECO:0000259" key="7">
    <source>
        <dbReference type="PROSITE" id="PS51900"/>
    </source>
</evidence>
<dbReference type="Gene3D" id="1.10.150.130">
    <property type="match status" value="1"/>
</dbReference>
<organism evidence="8 9">
    <name type="scientific">Paraburkholderia bryophila</name>
    <dbReference type="NCBI Taxonomy" id="420952"/>
    <lineage>
        <taxon>Bacteria</taxon>
        <taxon>Pseudomonadati</taxon>
        <taxon>Pseudomonadota</taxon>
        <taxon>Betaproteobacteria</taxon>
        <taxon>Burkholderiales</taxon>
        <taxon>Burkholderiaceae</taxon>
        <taxon>Paraburkholderia</taxon>
    </lineage>
</organism>
<dbReference type="SUPFAM" id="SSF56349">
    <property type="entry name" value="DNA breaking-rejoining enzymes"/>
    <property type="match status" value="1"/>
</dbReference>
<evidence type="ECO:0000259" key="6">
    <source>
        <dbReference type="PROSITE" id="PS51898"/>
    </source>
</evidence>
<feature type="domain" description="Tyr recombinase" evidence="6">
    <location>
        <begin position="192"/>
        <end position="373"/>
    </location>
</feature>
<dbReference type="InterPro" id="IPR010998">
    <property type="entry name" value="Integrase_recombinase_N"/>
</dbReference>
<evidence type="ECO:0000256" key="4">
    <source>
        <dbReference type="ARBA" id="ARBA00023172"/>
    </source>
</evidence>
<reference evidence="8 9" key="1">
    <citation type="submission" date="2018-06" db="EMBL/GenBank/DDBJ databases">
        <title>Genomic Encyclopedia of Type Strains, Phase III (KMG-III): the genomes of soil and plant-associated and newly described type strains.</title>
        <authorList>
            <person name="Whitman W."/>
        </authorList>
    </citation>
    <scope>NUCLEOTIDE SEQUENCE [LARGE SCALE GENOMIC DNA]</scope>
    <source>
        <strain evidence="8 9">LMG 23644</strain>
    </source>
</reference>
<evidence type="ECO:0000313" key="9">
    <source>
        <dbReference type="Proteomes" id="UP000248918"/>
    </source>
</evidence>
<dbReference type="GO" id="GO:0006310">
    <property type="term" value="P:DNA recombination"/>
    <property type="evidence" value="ECO:0007669"/>
    <property type="project" value="UniProtKB-KW"/>
</dbReference>
<sequence length="373" mass="43338">MSVDMKFRAVYIRPRKDFETLLQVFRLSGLDEIPNLNPRYFDVPLISVVVDAGGLPVWEPTLYLANLSMRGRSSIGDTVRSYSEALLTWFSFLAESNIQFRTATEDDFAQFRVHAVHRPSLANNRVWKSATANHRISVVSSFYLWAERRGILHTPLGGFLSGREAERRIYGHLEIPRRYLRQHSLAPAVISRLPKILSRDEIRRLFQVTPPPYRLIFKWALLTGLRRFEICNLLIEQLPSPEQIALSNDSFARINVLRKGRRDVTVYVPVQLIEETRWYVLTERPAPVVENADQIFLGVRGTAIDRGCLSRVFRRGARSIGSDATFHHLRHTFAINVLRILENRLSDGEPPRIWWRLQLLRKWSHEQVEQIFC</sequence>
<keyword evidence="4" id="KW-0233">DNA recombination</keyword>
<name>A0A329BE38_9BURK</name>
<dbReference type="PANTHER" id="PTHR30349:SF64">
    <property type="entry name" value="PROPHAGE INTEGRASE INTD-RELATED"/>
    <property type="match status" value="1"/>
</dbReference>